<proteinExistence type="predicted"/>
<name>A0A484X5I4_ECOLX</name>
<dbReference type="AlphaFoldDB" id="A0A484X5I4"/>
<organism evidence="1 2">
    <name type="scientific">Escherichia coli</name>
    <dbReference type="NCBI Taxonomy" id="562"/>
    <lineage>
        <taxon>Bacteria</taxon>
        <taxon>Pseudomonadati</taxon>
        <taxon>Pseudomonadota</taxon>
        <taxon>Gammaproteobacteria</taxon>
        <taxon>Enterobacterales</taxon>
        <taxon>Enterobacteriaceae</taxon>
        <taxon>Escherichia</taxon>
    </lineage>
</organism>
<accession>A0A484X5I4</accession>
<evidence type="ECO:0000313" key="1">
    <source>
        <dbReference type="EMBL" id="VFS19251.1"/>
    </source>
</evidence>
<reference evidence="1 2" key="1">
    <citation type="submission" date="2019-03" db="EMBL/GenBank/DDBJ databases">
        <authorList>
            <consortium name="Pathogen Informatics"/>
        </authorList>
    </citation>
    <scope>NUCLEOTIDE SEQUENCE [LARGE SCALE GENOMIC DNA]</scope>
    <source>
        <strain evidence="1 2">NCTC9001</strain>
    </source>
</reference>
<dbReference type="EMBL" id="CAADIS010000004">
    <property type="protein sequence ID" value="VFS19251.1"/>
    <property type="molecule type" value="Genomic_DNA"/>
</dbReference>
<sequence length="48" mass="5264">MPDHFNFNGNASIEIIFCLLVDPGCTLADDALTHSGTFVRREQGGHFV</sequence>
<evidence type="ECO:0000313" key="2">
    <source>
        <dbReference type="Proteomes" id="UP000372890"/>
    </source>
</evidence>
<gene>
    <name evidence="1" type="ORF">NCTC9001_03236</name>
</gene>
<protein>
    <submittedName>
        <fullName evidence="1">Uncharacterized protein</fullName>
    </submittedName>
</protein>
<dbReference type="Proteomes" id="UP000372890">
    <property type="component" value="Unassembled WGS sequence"/>
</dbReference>